<feature type="domain" description="N-acetyltransferase" evidence="1">
    <location>
        <begin position="32"/>
        <end position="108"/>
    </location>
</feature>
<dbReference type="Proteomes" id="UP000198833">
    <property type="component" value="Unassembled WGS sequence"/>
</dbReference>
<dbReference type="SUPFAM" id="SSF55729">
    <property type="entry name" value="Acyl-CoA N-acyltransferases (Nat)"/>
    <property type="match status" value="1"/>
</dbReference>
<dbReference type="Gene3D" id="3.40.630.30">
    <property type="match status" value="1"/>
</dbReference>
<reference evidence="2 3" key="1">
    <citation type="submission" date="2016-10" db="EMBL/GenBank/DDBJ databases">
        <authorList>
            <person name="de Groot N.N."/>
        </authorList>
    </citation>
    <scope>NUCLEOTIDE SEQUENCE [LARGE SCALE GENOMIC DNA]</scope>
    <source>
        <strain evidence="2 3">DSM 15695</strain>
    </source>
</reference>
<evidence type="ECO:0000259" key="1">
    <source>
        <dbReference type="Pfam" id="PF00583"/>
    </source>
</evidence>
<evidence type="ECO:0000313" key="3">
    <source>
        <dbReference type="Proteomes" id="UP000198833"/>
    </source>
</evidence>
<evidence type="ECO:0000313" key="2">
    <source>
        <dbReference type="EMBL" id="SEP65313.1"/>
    </source>
</evidence>
<dbReference type="OrthoDB" id="2189687at2"/>
<dbReference type="STRING" id="89093.SAMN04488558_101276"/>
<dbReference type="InterPro" id="IPR016181">
    <property type="entry name" value="Acyl_CoA_acyltransferase"/>
</dbReference>
<sequence>MLINSTDKNDKIVIGLLSYTYSEDVPSIDQIKKLIEEYRANPDQHIFLYKEDDGDNYIGLIAVGMSRSEDQADSNLTINVQRVAVVPSFRNEGVGYRMFESLKDRYPNSPIIGTMDNVDLVLKWTNQYNQKH</sequence>
<dbReference type="RefSeq" id="WP_092570012.1">
    <property type="nucleotide sequence ID" value="NZ_CALUDV010000002.1"/>
</dbReference>
<dbReference type="EMBL" id="FOEN01000001">
    <property type="protein sequence ID" value="SEP65313.1"/>
    <property type="molecule type" value="Genomic_DNA"/>
</dbReference>
<name>A0A1H8ZM67_9LACT</name>
<dbReference type="Pfam" id="PF00583">
    <property type="entry name" value="Acetyltransf_1"/>
    <property type="match status" value="1"/>
</dbReference>
<dbReference type="GO" id="GO:0016747">
    <property type="term" value="F:acyltransferase activity, transferring groups other than amino-acyl groups"/>
    <property type="evidence" value="ECO:0007669"/>
    <property type="project" value="InterPro"/>
</dbReference>
<proteinExistence type="predicted"/>
<dbReference type="InterPro" id="IPR000182">
    <property type="entry name" value="GNAT_dom"/>
</dbReference>
<dbReference type="AlphaFoldDB" id="A0A1H8ZM67"/>
<gene>
    <name evidence="2" type="ORF">SAMN04488558_101276</name>
</gene>
<protein>
    <submittedName>
        <fullName evidence="2">Riboflavin biosynthesis RibT protein</fullName>
    </submittedName>
</protein>
<dbReference type="CDD" id="cd04301">
    <property type="entry name" value="NAT_SF"/>
    <property type="match status" value="1"/>
</dbReference>
<organism evidence="2 3">
    <name type="scientific">Ignavigranum ruoffiae</name>
    <dbReference type="NCBI Taxonomy" id="89093"/>
    <lineage>
        <taxon>Bacteria</taxon>
        <taxon>Bacillati</taxon>
        <taxon>Bacillota</taxon>
        <taxon>Bacilli</taxon>
        <taxon>Lactobacillales</taxon>
        <taxon>Aerococcaceae</taxon>
        <taxon>Ignavigranum</taxon>
    </lineage>
</organism>
<accession>A0A1H8ZM67</accession>
<keyword evidence="3" id="KW-1185">Reference proteome</keyword>